<protein>
    <recommendedName>
        <fullName evidence="7">Endolytic murein transglycosylase</fullName>
        <ecNumber evidence="7">4.2.2.29</ecNumber>
    </recommendedName>
    <alternativeName>
        <fullName evidence="7">Peptidoglycan lytic transglycosylase</fullName>
    </alternativeName>
    <alternativeName>
        <fullName evidence="7">Peptidoglycan polymerization terminase</fullName>
    </alternativeName>
</protein>
<dbReference type="InterPro" id="IPR003770">
    <property type="entry name" value="MLTG-like"/>
</dbReference>
<dbReference type="EMBL" id="SMRS01000003">
    <property type="protein sequence ID" value="KAA0875455.1"/>
    <property type="molecule type" value="Genomic_DNA"/>
</dbReference>
<dbReference type="EC" id="4.2.2.29" evidence="7"/>
<evidence type="ECO:0000256" key="3">
    <source>
        <dbReference type="ARBA" id="ARBA00022989"/>
    </source>
</evidence>
<dbReference type="GO" id="GO:0005886">
    <property type="term" value="C:plasma membrane"/>
    <property type="evidence" value="ECO:0007669"/>
    <property type="project" value="UniProtKB-UniRule"/>
</dbReference>
<dbReference type="Gene3D" id="3.30.1490.480">
    <property type="entry name" value="Endolytic murein transglycosylase"/>
    <property type="match status" value="1"/>
</dbReference>
<dbReference type="Gene3D" id="3.30.160.60">
    <property type="entry name" value="Classic Zinc Finger"/>
    <property type="match status" value="1"/>
</dbReference>
<dbReference type="Proteomes" id="UP000325302">
    <property type="component" value="Unassembled WGS sequence"/>
</dbReference>
<dbReference type="CDD" id="cd08010">
    <property type="entry name" value="MltG_like"/>
    <property type="match status" value="1"/>
</dbReference>
<dbReference type="GO" id="GO:0008932">
    <property type="term" value="F:lytic endotransglycosylase activity"/>
    <property type="evidence" value="ECO:0007669"/>
    <property type="project" value="UniProtKB-UniRule"/>
</dbReference>
<dbReference type="OrthoDB" id="9814591at2"/>
<accession>A0A5A9W5K6</accession>
<comment type="function">
    <text evidence="7">Functions as a peptidoglycan terminase that cleaves nascent peptidoglycan strands endolytically to terminate their elongation.</text>
</comment>
<evidence type="ECO:0000313" key="9">
    <source>
        <dbReference type="Proteomes" id="UP000325302"/>
    </source>
</evidence>
<keyword evidence="1 7" id="KW-1003">Cell membrane</keyword>
<dbReference type="GO" id="GO:0071555">
    <property type="term" value="P:cell wall organization"/>
    <property type="evidence" value="ECO:0007669"/>
    <property type="project" value="UniProtKB-KW"/>
</dbReference>
<evidence type="ECO:0000256" key="6">
    <source>
        <dbReference type="ARBA" id="ARBA00023316"/>
    </source>
</evidence>
<keyword evidence="9" id="KW-1185">Reference proteome</keyword>
<keyword evidence="2 7" id="KW-0812">Transmembrane</keyword>
<evidence type="ECO:0000256" key="5">
    <source>
        <dbReference type="ARBA" id="ARBA00023239"/>
    </source>
</evidence>
<comment type="similarity">
    <text evidence="7">Belongs to the transglycosylase MltG family.</text>
</comment>
<dbReference type="RefSeq" id="WP_149390462.1">
    <property type="nucleotide sequence ID" value="NZ_SMRS01000003.1"/>
</dbReference>
<dbReference type="Pfam" id="PF02618">
    <property type="entry name" value="YceG"/>
    <property type="match status" value="1"/>
</dbReference>
<gene>
    <name evidence="7 8" type="primary">mltG</name>
    <name evidence="8" type="ORF">E1H14_05600</name>
</gene>
<dbReference type="PANTHER" id="PTHR30518:SF2">
    <property type="entry name" value="ENDOLYTIC MUREIN TRANSGLYCOSYLASE"/>
    <property type="match status" value="1"/>
</dbReference>
<reference evidence="8 9" key="1">
    <citation type="submission" date="2019-03" db="EMBL/GenBank/DDBJ databases">
        <title>Nitrincola sp. nov. isolated from an Indian soda lake.</title>
        <authorList>
            <person name="Joshi A."/>
            <person name="Thite S.V."/>
            <person name="Joseph N."/>
            <person name="Dhotre D."/>
            <person name="Moorthy M."/>
            <person name="Shouche Y.S."/>
        </authorList>
    </citation>
    <scope>NUCLEOTIDE SEQUENCE [LARGE SCALE GENOMIC DNA]</scope>
    <source>
        <strain evidence="8 9">MEB193</strain>
    </source>
</reference>
<feature type="site" description="Important for catalytic activity" evidence="7">
    <location>
        <position position="218"/>
    </location>
</feature>
<evidence type="ECO:0000256" key="4">
    <source>
        <dbReference type="ARBA" id="ARBA00023136"/>
    </source>
</evidence>
<dbReference type="GO" id="GO:0009252">
    <property type="term" value="P:peptidoglycan biosynthetic process"/>
    <property type="evidence" value="ECO:0007669"/>
    <property type="project" value="UniProtKB-UniRule"/>
</dbReference>
<keyword evidence="4 7" id="KW-0472">Membrane</keyword>
<proteinExistence type="inferred from homology"/>
<dbReference type="HAMAP" id="MF_02065">
    <property type="entry name" value="MltG"/>
    <property type="match status" value="1"/>
</dbReference>
<organism evidence="8 9">
    <name type="scientific">Nitrincola tapanii</name>
    <dbReference type="NCBI Taxonomy" id="1708751"/>
    <lineage>
        <taxon>Bacteria</taxon>
        <taxon>Pseudomonadati</taxon>
        <taxon>Pseudomonadota</taxon>
        <taxon>Gammaproteobacteria</taxon>
        <taxon>Oceanospirillales</taxon>
        <taxon>Oceanospirillaceae</taxon>
        <taxon>Nitrincola</taxon>
    </lineage>
</organism>
<sequence length="345" mass="38921">MLKKISLLLFALLLLGALAVGLAWQAMHKQMLQPLPIQEEITFDVRSGLAFNQLLQQLDAKDWLQQRDLVRVYARLHPEITAIRAGEYRVQPGESLLDLLERLNRGDVIPHFFTLIEGHNFRQIRAALAADERLQQQLTGLSEADIMTRLGRPDQPAEGLFLADTYQFTRGMSDLDLLRRALLAQEQFLEAQWQARAPELPYANPYEALIMASIIEKETGVPEERAEIAGVFVRRLRLGMRLQTDPTVIYGMGESYQGRIRRADLERPTPWNTYTIAGLPPTPIAMVGREAIVAALNPLAGNTLYFVAKGDGTHHFSRTLSEHNAAVRRYQLNRRSDYRSSPGGG</sequence>
<evidence type="ECO:0000256" key="7">
    <source>
        <dbReference type="HAMAP-Rule" id="MF_02065"/>
    </source>
</evidence>
<evidence type="ECO:0000256" key="1">
    <source>
        <dbReference type="ARBA" id="ARBA00022475"/>
    </source>
</evidence>
<comment type="caution">
    <text evidence="8">The sequence shown here is derived from an EMBL/GenBank/DDBJ whole genome shotgun (WGS) entry which is preliminary data.</text>
</comment>
<dbReference type="AlphaFoldDB" id="A0A5A9W5K6"/>
<keyword evidence="3 7" id="KW-1133">Transmembrane helix</keyword>
<keyword evidence="7" id="KW-0997">Cell inner membrane</keyword>
<evidence type="ECO:0000313" key="8">
    <source>
        <dbReference type="EMBL" id="KAA0875455.1"/>
    </source>
</evidence>
<comment type="catalytic activity">
    <reaction evidence="7">
        <text>a peptidoglycan chain = a peptidoglycan chain with N-acetyl-1,6-anhydromuramyl-[peptide] at the reducing end + a peptidoglycan chain with N-acetylglucosamine at the non-reducing end.</text>
        <dbReference type="EC" id="4.2.2.29"/>
    </reaction>
</comment>
<dbReference type="FunFam" id="3.30.160.60:FF:000242">
    <property type="entry name" value="Endolytic murein transglycosylase"/>
    <property type="match status" value="1"/>
</dbReference>
<name>A0A5A9W5K6_9GAMM</name>
<keyword evidence="6 7" id="KW-0961">Cell wall biogenesis/degradation</keyword>
<dbReference type="PANTHER" id="PTHR30518">
    <property type="entry name" value="ENDOLYTIC MUREIN TRANSGLYCOSYLASE"/>
    <property type="match status" value="1"/>
</dbReference>
<keyword evidence="5 7" id="KW-0456">Lyase</keyword>
<dbReference type="NCBIfam" id="TIGR00247">
    <property type="entry name" value="endolytic transglycosylase MltG"/>
    <property type="match status" value="1"/>
</dbReference>
<evidence type="ECO:0000256" key="2">
    <source>
        <dbReference type="ARBA" id="ARBA00022692"/>
    </source>
</evidence>